<dbReference type="PANTHER" id="PTHR37294:SF1">
    <property type="entry name" value="3'-5' EXORIBONUCLEASE YHAM"/>
    <property type="match status" value="1"/>
</dbReference>
<dbReference type="CDD" id="cd04492">
    <property type="entry name" value="YhaM_OBF_like"/>
    <property type="match status" value="1"/>
</dbReference>
<sequence length="318" mass="36363">MLQLQEGEMVTEFFLIKEREIKQASNGSDYANFLLERNLEVIPAKLWDITAEQKEKLKRKAIVKVEGSVLTYRGKLQLTIQRIRVATEEDQVNVSELISRKGVQREVLWHELRLMMEEVQSETLRAIMKQLFSRRILRERLTTIPASKSYHHTYYAGLLDHIVHVTQSALQLLPLYPKVSKDIVVTTCLVHDLGKTEVFTEAVAPEYSTTGELMGHIALGLELVYDAAKEAGIPSHNDELIGLKHCIASQFGEVSQGFGSTASPKTAEAIFFQHIKQMNTMLHAFEMVQERTTEAWTYSPMFKRKMYTKEHDHGNEEG</sequence>
<name>A0ABV6KJW3_9BACI</name>
<reference evidence="3 4" key="1">
    <citation type="submission" date="2024-09" db="EMBL/GenBank/DDBJ databases">
        <authorList>
            <person name="Sun Q."/>
            <person name="Mori K."/>
        </authorList>
    </citation>
    <scope>NUCLEOTIDE SEQUENCE [LARGE SCALE GENOMIC DNA]</scope>
    <source>
        <strain evidence="3 4">NCAIM B.02610</strain>
    </source>
</reference>
<feature type="domain" description="HD" evidence="2">
    <location>
        <begin position="159"/>
        <end position="234"/>
    </location>
</feature>
<evidence type="ECO:0000256" key="1">
    <source>
        <dbReference type="ARBA" id="ARBA00022801"/>
    </source>
</evidence>
<dbReference type="InterPro" id="IPR050798">
    <property type="entry name" value="YhaM_exoribonuc/phosphodiest"/>
</dbReference>
<keyword evidence="4" id="KW-1185">Reference proteome</keyword>
<dbReference type="PANTHER" id="PTHR37294">
    <property type="entry name" value="3'-5' EXORIBONUCLEASE YHAM"/>
    <property type="match status" value="1"/>
</dbReference>
<evidence type="ECO:0000313" key="4">
    <source>
        <dbReference type="Proteomes" id="UP001589838"/>
    </source>
</evidence>
<dbReference type="Proteomes" id="UP001589838">
    <property type="component" value="Unassembled WGS sequence"/>
</dbReference>
<comment type="caution">
    <text evidence="3">The sequence shown here is derived from an EMBL/GenBank/DDBJ whole genome shotgun (WGS) entry which is preliminary data.</text>
</comment>
<evidence type="ECO:0000313" key="3">
    <source>
        <dbReference type="EMBL" id="MFC0473252.1"/>
    </source>
</evidence>
<dbReference type="Pfam" id="PF01966">
    <property type="entry name" value="HD"/>
    <property type="match status" value="1"/>
</dbReference>
<organism evidence="3 4">
    <name type="scientific">Halalkalibacter kiskunsagensis</name>
    <dbReference type="NCBI Taxonomy" id="1548599"/>
    <lineage>
        <taxon>Bacteria</taxon>
        <taxon>Bacillati</taxon>
        <taxon>Bacillota</taxon>
        <taxon>Bacilli</taxon>
        <taxon>Bacillales</taxon>
        <taxon>Bacillaceae</taxon>
        <taxon>Halalkalibacter</taxon>
    </lineage>
</organism>
<proteinExistence type="predicted"/>
<dbReference type="EMBL" id="JBHLUX010000092">
    <property type="protein sequence ID" value="MFC0473252.1"/>
    <property type="molecule type" value="Genomic_DNA"/>
</dbReference>
<keyword evidence="1" id="KW-0378">Hydrolase</keyword>
<protein>
    <submittedName>
        <fullName evidence="3">3'-5' exoribonuclease YhaM family protein</fullName>
    </submittedName>
</protein>
<dbReference type="RefSeq" id="WP_335959982.1">
    <property type="nucleotide sequence ID" value="NZ_JAXBLX010000008.1"/>
</dbReference>
<evidence type="ECO:0000259" key="2">
    <source>
        <dbReference type="Pfam" id="PF01966"/>
    </source>
</evidence>
<dbReference type="InterPro" id="IPR006674">
    <property type="entry name" value="HD_domain"/>
</dbReference>
<dbReference type="SUPFAM" id="SSF109604">
    <property type="entry name" value="HD-domain/PDEase-like"/>
    <property type="match status" value="1"/>
</dbReference>
<dbReference type="Gene3D" id="1.10.3210.10">
    <property type="entry name" value="Hypothetical protein af1432"/>
    <property type="match status" value="1"/>
</dbReference>
<gene>
    <name evidence="3" type="ORF">ACFFHM_22810</name>
</gene>
<accession>A0ABV6KJW3</accession>